<dbReference type="AlphaFoldDB" id="A0A7R7DTR2"/>
<evidence type="ECO:0000259" key="2">
    <source>
        <dbReference type="Pfam" id="PF03372"/>
    </source>
</evidence>
<evidence type="ECO:0000313" key="4">
    <source>
        <dbReference type="Proteomes" id="UP000611640"/>
    </source>
</evidence>
<dbReference type="Gene3D" id="3.60.10.10">
    <property type="entry name" value="Endonuclease/exonuclease/phosphatase"/>
    <property type="match status" value="1"/>
</dbReference>
<dbReference type="RefSeq" id="WP_203963850.1">
    <property type="nucleotide sequence ID" value="NZ_AP023355.1"/>
</dbReference>
<evidence type="ECO:0000256" key="1">
    <source>
        <dbReference type="SAM" id="Phobius"/>
    </source>
</evidence>
<feature type="transmembrane region" description="Helical" evidence="1">
    <location>
        <begin position="61"/>
        <end position="82"/>
    </location>
</feature>
<keyword evidence="1" id="KW-0812">Transmembrane</keyword>
<dbReference type="InterPro" id="IPR005135">
    <property type="entry name" value="Endo/exonuclease/phosphatase"/>
</dbReference>
<keyword evidence="1" id="KW-1133">Transmembrane helix</keyword>
<evidence type="ECO:0000313" key="3">
    <source>
        <dbReference type="EMBL" id="BCJ37679.1"/>
    </source>
</evidence>
<sequence>MRLLRALGWVLVVLLTVIIVVRWAGWDRITPLVQAMVFVPYLTGLSLLGMLILFAGGRRKLGIFMVLVTIAYAGALLPRWAVGPVPKPNGYQLTVMTVNLHAGGADAAGLVRRIASVKPDLLAVQELTPAAVSALRRAGIGKYLPSQVLKPADKTTGTGLYSSGHLTAGSLSGTTSTLARASLPVGNTTLDVVSVHTRTPMLGSTVGDWTRDLSALPRTTEPGSQLLLGDFNATQDNQAFRQLEDNGYDDAAIGVGAGLKPTYAGWPVPPTPVDHVLLDHRVKPSAIHTYQLRGTSHRILVADLAVS</sequence>
<organism evidence="3 4">
    <name type="scientific">Actinocatenispora thailandica</name>
    <dbReference type="NCBI Taxonomy" id="227318"/>
    <lineage>
        <taxon>Bacteria</taxon>
        <taxon>Bacillati</taxon>
        <taxon>Actinomycetota</taxon>
        <taxon>Actinomycetes</taxon>
        <taxon>Micromonosporales</taxon>
        <taxon>Micromonosporaceae</taxon>
        <taxon>Actinocatenispora</taxon>
    </lineage>
</organism>
<dbReference type="SUPFAM" id="SSF56219">
    <property type="entry name" value="DNase I-like"/>
    <property type="match status" value="1"/>
</dbReference>
<dbReference type="Proteomes" id="UP000611640">
    <property type="component" value="Chromosome"/>
</dbReference>
<dbReference type="EMBL" id="AP023355">
    <property type="protein sequence ID" value="BCJ37679.1"/>
    <property type="molecule type" value="Genomic_DNA"/>
</dbReference>
<feature type="transmembrane region" description="Helical" evidence="1">
    <location>
        <begin position="32"/>
        <end position="54"/>
    </location>
</feature>
<feature type="transmembrane region" description="Helical" evidence="1">
    <location>
        <begin position="7"/>
        <end position="26"/>
    </location>
</feature>
<reference evidence="3 4" key="1">
    <citation type="submission" date="2020-08" db="EMBL/GenBank/DDBJ databases">
        <title>Whole genome shotgun sequence of Actinocatenispora thailandica NBRC 105041.</title>
        <authorList>
            <person name="Komaki H."/>
            <person name="Tamura T."/>
        </authorList>
    </citation>
    <scope>NUCLEOTIDE SEQUENCE [LARGE SCALE GENOMIC DNA]</scope>
    <source>
        <strain evidence="3 4">NBRC 105041</strain>
    </source>
</reference>
<keyword evidence="1" id="KW-0472">Membrane</keyword>
<keyword evidence="4" id="KW-1185">Reference proteome</keyword>
<proteinExistence type="predicted"/>
<feature type="domain" description="Endonuclease/exonuclease/phosphatase" evidence="2">
    <location>
        <begin position="96"/>
        <end position="290"/>
    </location>
</feature>
<protein>
    <submittedName>
        <fullName evidence="3">Endonuclease</fullName>
    </submittedName>
</protein>
<dbReference type="InterPro" id="IPR036691">
    <property type="entry name" value="Endo/exonu/phosph_ase_sf"/>
</dbReference>
<gene>
    <name evidence="3" type="ORF">Athai_51820</name>
</gene>
<dbReference type="Pfam" id="PF03372">
    <property type="entry name" value="Exo_endo_phos"/>
    <property type="match status" value="1"/>
</dbReference>
<keyword evidence="3" id="KW-0540">Nuclease</keyword>
<dbReference type="GO" id="GO:0004519">
    <property type="term" value="F:endonuclease activity"/>
    <property type="evidence" value="ECO:0007669"/>
    <property type="project" value="UniProtKB-KW"/>
</dbReference>
<keyword evidence="3" id="KW-0255">Endonuclease</keyword>
<accession>A0A7R7DTR2</accession>
<keyword evidence="3" id="KW-0378">Hydrolase</keyword>
<dbReference type="KEGG" id="atl:Athai_51820"/>
<name>A0A7R7DTR2_9ACTN</name>